<dbReference type="Proteomes" id="UP001063166">
    <property type="component" value="Unassembled WGS sequence"/>
</dbReference>
<gene>
    <name evidence="1" type="ORF">LshimejAT787_1100500</name>
</gene>
<comment type="caution">
    <text evidence="1">The sequence shown here is derived from an EMBL/GenBank/DDBJ whole genome shotgun (WGS) entry which is preliminary data.</text>
</comment>
<evidence type="ECO:0000313" key="2">
    <source>
        <dbReference type="Proteomes" id="UP001063166"/>
    </source>
</evidence>
<reference evidence="1" key="1">
    <citation type="submission" date="2022-07" db="EMBL/GenBank/DDBJ databases">
        <title>The genome of Lyophyllum shimeji provides insight into the initial evolution of ectomycorrhizal fungal genome.</title>
        <authorList>
            <person name="Kobayashi Y."/>
            <person name="Shibata T."/>
            <person name="Hirakawa H."/>
            <person name="Shigenobu S."/>
            <person name="Nishiyama T."/>
            <person name="Yamada A."/>
            <person name="Hasebe M."/>
            <person name="Kawaguchi M."/>
        </authorList>
    </citation>
    <scope>NUCLEOTIDE SEQUENCE</scope>
    <source>
        <strain evidence="1">AT787</strain>
    </source>
</reference>
<organism evidence="1 2">
    <name type="scientific">Lyophyllum shimeji</name>
    <name type="common">Hon-shimeji</name>
    <name type="synonym">Tricholoma shimeji</name>
    <dbReference type="NCBI Taxonomy" id="47721"/>
    <lineage>
        <taxon>Eukaryota</taxon>
        <taxon>Fungi</taxon>
        <taxon>Dikarya</taxon>
        <taxon>Basidiomycota</taxon>
        <taxon>Agaricomycotina</taxon>
        <taxon>Agaricomycetes</taxon>
        <taxon>Agaricomycetidae</taxon>
        <taxon>Agaricales</taxon>
        <taxon>Tricholomatineae</taxon>
        <taxon>Lyophyllaceae</taxon>
        <taxon>Lyophyllum</taxon>
    </lineage>
</organism>
<protein>
    <submittedName>
        <fullName evidence="1">Uncharacterized protein</fullName>
    </submittedName>
</protein>
<dbReference type="EMBL" id="BRPK01000011">
    <property type="protein sequence ID" value="GLB42035.1"/>
    <property type="molecule type" value="Genomic_DNA"/>
</dbReference>
<keyword evidence="2" id="KW-1185">Reference proteome</keyword>
<accession>A0A9P3PU59</accession>
<dbReference type="AlphaFoldDB" id="A0A9P3PU59"/>
<proteinExistence type="predicted"/>
<sequence>MDRQDCDILARVIGHIVTFTSVFGLLTGAGTERGVGGRVSTGETSPPISLARRHNIAYISTVVWNRRRRGAQTYVWCLEIDTNDLRD</sequence>
<evidence type="ECO:0000313" key="1">
    <source>
        <dbReference type="EMBL" id="GLB42035.1"/>
    </source>
</evidence>
<name>A0A9P3PU59_LYOSH</name>